<feature type="domain" description="Fe-containing alcohol dehydrogenase-like C-terminal" evidence="2">
    <location>
        <begin position="23"/>
        <end position="214"/>
    </location>
</feature>
<dbReference type="SUPFAM" id="SSF56796">
    <property type="entry name" value="Dehydroquinate synthase-like"/>
    <property type="match status" value="1"/>
</dbReference>
<sequence>PYTFPKIAIVDPLLTKSMSPNLTADTGFDALSHAVEAYLSVNANPLSDMLAKKAITLIAGSLVEATKNGENLQARANMALASTLAGMAISQAGVVAGHGLGMSIGGILDTPHGRTVGILLPYIMEDNLPEASSKISQLASCFNIPSSGNVADDARKVIDAVKKMIDETALPTRLRDIGVSEKDIPKIAEDCMDRPDMANNPRKFDTERVKEFLKLIL</sequence>
<feature type="non-terminal residue" evidence="3">
    <location>
        <position position="1"/>
    </location>
</feature>
<comment type="caution">
    <text evidence="3">The sequence shown here is derived from an EMBL/GenBank/DDBJ whole genome shotgun (WGS) entry which is preliminary data.</text>
</comment>
<dbReference type="Proteomes" id="UP000279422">
    <property type="component" value="Unassembled WGS sequence"/>
</dbReference>
<gene>
    <name evidence="3" type="ORF">DRJ00_08435</name>
</gene>
<dbReference type="PANTHER" id="PTHR11496">
    <property type="entry name" value="ALCOHOL DEHYDROGENASE"/>
    <property type="match status" value="1"/>
</dbReference>
<evidence type="ECO:0000256" key="1">
    <source>
        <dbReference type="ARBA" id="ARBA00023002"/>
    </source>
</evidence>
<dbReference type="Pfam" id="PF25137">
    <property type="entry name" value="ADH_Fe_C"/>
    <property type="match status" value="1"/>
</dbReference>
<dbReference type="EMBL" id="QMPZ01000180">
    <property type="protein sequence ID" value="RLE07280.1"/>
    <property type="molecule type" value="Genomic_DNA"/>
</dbReference>
<dbReference type="AlphaFoldDB" id="A0A497E2I8"/>
<accession>A0A497E2I8</accession>
<name>A0A497E2I8_UNCAE</name>
<organism evidence="3 4">
    <name type="scientific">Aerophobetes bacterium</name>
    <dbReference type="NCBI Taxonomy" id="2030807"/>
    <lineage>
        <taxon>Bacteria</taxon>
        <taxon>Candidatus Aerophobota</taxon>
    </lineage>
</organism>
<proteinExistence type="predicted"/>
<dbReference type="GO" id="GO:0004022">
    <property type="term" value="F:alcohol dehydrogenase (NAD+) activity"/>
    <property type="evidence" value="ECO:0007669"/>
    <property type="project" value="TreeGrafter"/>
</dbReference>
<dbReference type="FunFam" id="1.20.1090.10:FF:000001">
    <property type="entry name" value="Aldehyde-alcohol dehydrogenase"/>
    <property type="match status" value="1"/>
</dbReference>
<dbReference type="InterPro" id="IPR039697">
    <property type="entry name" value="Alcohol_dehydrogenase_Fe"/>
</dbReference>
<dbReference type="Gene3D" id="1.20.1090.10">
    <property type="entry name" value="Dehydroquinate synthase-like - alpha domain"/>
    <property type="match status" value="1"/>
</dbReference>
<evidence type="ECO:0000259" key="2">
    <source>
        <dbReference type="Pfam" id="PF25137"/>
    </source>
</evidence>
<dbReference type="InterPro" id="IPR056798">
    <property type="entry name" value="ADH_Fe_C"/>
</dbReference>
<dbReference type="PANTHER" id="PTHR11496:SF102">
    <property type="entry name" value="ALCOHOL DEHYDROGENASE 4"/>
    <property type="match status" value="1"/>
</dbReference>
<dbReference type="CDD" id="cd08551">
    <property type="entry name" value="Fe-ADH"/>
    <property type="match status" value="1"/>
</dbReference>
<evidence type="ECO:0000313" key="3">
    <source>
        <dbReference type="EMBL" id="RLE07280.1"/>
    </source>
</evidence>
<protein>
    <submittedName>
        <fullName evidence="3">Alcohol dehydrogenase</fullName>
    </submittedName>
</protein>
<keyword evidence="1" id="KW-0560">Oxidoreductase</keyword>
<evidence type="ECO:0000313" key="4">
    <source>
        <dbReference type="Proteomes" id="UP000279422"/>
    </source>
</evidence>
<reference evidence="3 4" key="1">
    <citation type="submission" date="2018-06" db="EMBL/GenBank/DDBJ databases">
        <title>Extensive metabolic versatility and redundancy in microbially diverse, dynamic hydrothermal sediments.</title>
        <authorList>
            <person name="Dombrowski N."/>
            <person name="Teske A."/>
            <person name="Baker B.J."/>
        </authorList>
    </citation>
    <scope>NUCLEOTIDE SEQUENCE [LARGE SCALE GENOMIC DNA]</scope>
    <source>
        <strain evidence="3">B47_G16</strain>
    </source>
</reference>